<keyword evidence="2" id="KW-1185">Reference proteome</keyword>
<name>T0IDB8_9SPHN</name>
<comment type="caution">
    <text evidence="1">The sequence shown here is derived from an EMBL/GenBank/DDBJ whole genome shotgun (WGS) entry which is preliminary data.</text>
</comment>
<dbReference type="Proteomes" id="UP000015527">
    <property type="component" value="Unassembled WGS sequence"/>
</dbReference>
<gene>
    <name evidence="1" type="ORF">L284_18735</name>
</gene>
<evidence type="ECO:0000313" key="2">
    <source>
        <dbReference type="Proteomes" id="UP000015527"/>
    </source>
</evidence>
<reference evidence="1 2" key="1">
    <citation type="journal article" date="2013" name="Genome Announc.">
        <title>Genome Sequence of Novosphingobium lindaniclasticum LE124T, Isolated from a Hexachlorocyclohexane Dumpsite.</title>
        <authorList>
            <person name="Saxena A."/>
            <person name="Nayyar N."/>
            <person name="Sangwan N."/>
            <person name="Kumari R."/>
            <person name="Khurana J.P."/>
            <person name="Lal R."/>
        </authorList>
    </citation>
    <scope>NUCLEOTIDE SEQUENCE [LARGE SCALE GENOMIC DNA]</scope>
    <source>
        <strain evidence="1 2">LE124</strain>
    </source>
</reference>
<dbReference type="EMBL" id="ATHL01000127">
    <property type="protein sequence ID" value="EQB09660.1"/>
    <property type="molecule type" value="Genomic_DNA"/>
</dbReference>
<organism evidence="1 2">
    <name type="scientific">Novosphingobium lindaniclasticum LE124</name>
    <dbReference type="NCBI Taxonomy" id="1096930"/>
    <lineage>
        <taxon>Bacteria</taxon>
        <taxon>Pseudomonadati</taxon>
        <taxon>Pseudomonadota</taxon>
        <taxon>Alphaproteobacteria</taxon>
        <taxon>Sphingomonadales</taxon>
        <taxon>Sphingomonadaceae</taxon>
        <taxon>Novosphingobium</taxon>
    </lineage>
</organism>
<protein>
    <submittedName>
        <fullName evidence="1">Uncharacterized protein</fullName>
    </submittedName>
</protein>
<evidence type="ECO:0000313" key="1">
    <source>
        <dbReference type="EMBL" id="EQB09660.1"/>
    </source>
</evidence>
<dbReference type="AlphaFoldDB" id="T0IDB8"/>
<accession>T0IDB8</accession>
<proteinExistence type="predicted"/>
<sequence>MIDQIWFLLKPLIWQAIRHDVQFVFSTQHTLPKAE</sequence>